<dbReference type="PANTHER" id="PTHR38776">
    <property type="entry name" value="MLTA-INTERACTING PROTEIN-RELATED"/>
    <property type="match status" value="1"/>
</dbReference>
<dbReference type="KEGG" id="rtu:PR017_02160"/>
<protein>
    <submittedName>
        <fullName evidence="7">MipA/OmpV family protein</fullName>
    </submittedName>
</protein>
<proteinExistence type="inferred from homology"/>
<keyword evidence="5" id="KW-0998">Cell outer membrane</keyword>
<dbReference type="GO" id="GO:0009279">
    <property type="term" value="C:cell outer membrane"/>
    <property type="evidence" value="ECO:0007669"/>
    <property type="project" value="UniProtKB-SubCell"/>
</dbReference>
<dbReference type="AlphaFoldDB" id="A0AAF1KRA4"/>
<feature type="chain" id="PRO_5041971237" evidence="6">
    <location>
        <begin position="24"/>
        <end position="269"/>
    </location>
</feature>
<comment type="similarity">
    <text evidence="2">Belongs to the MipA/OmpV family.</text>
</comment>
<keyword evidence="3 6" id="KW-0732">Signal</keyword>
<gene>
    <name evidence="7" type="ORF">PR017_02160</name>
</gene>
<keyword evidence="8" id="KW-1185">Reference proteome</keyword>
<evidence type="ECO:0000313" key="7">
    <source>
        <dbReference type="EMBL" id="WFR95978.1"/>
    </source>
</evidence>
<accession>A0AAF1KRA4</accession>
<dbReference type="EMBL" id="CP117255">
    <property type="protein sequence ID" value="WFR95978.1"/>
    <property type="molecule type" value="Genomic_DNA"/>
</dbReference>
<keyword evidence="4" id="KW-0472">Membrane</keyword>
<feature type="signal peptide" evidence="6">
    <location>
        <begin position="1"/>
        <end position="23"/>
    </location>
</feature>
<evidence type="ECO:0000256" key="2">
    <source>
        <dbReference type="ARBA" id="ARBA00005722"/>
    </source>
</evidence>
<evidence type="ECO:0000256" key="5">
    <source>
        <dbReference type="ARBA" id="ARBA00023237"/>
    </source>
</evidence>
<comment type="subcellular location">
    <subcellularLocation>
        <location evidence="1">Cell outer membrane</location>
    </subcellularLocation>
</comment>
<dbReference type="PANTHER" id="PTHR38776:SF1">
    <property type="entry name" value="MLTA-INTERACTING PROTEIN-RELATED"/>
    <property type="match status" value="1"/>
</dbReference>
<evidence type="ECO:0000256" key="3">
    <source>
        <dbReference type="ARBA" id="ARBA00022729"/>
    </source>
</evidence>
<evidence type="ECO:0000256" key="4">
    <source>
        <dbReference type="ARBA" id="ARBA00023136"/>
    </source>
</evidence>
<dbReference type="InterPro" id="IPR010583">
    <property type="entry name" value="MipA"/>
</dbReference>
<name>A0AAF1KRA4_9HYPH</name>
<reference evidence="7 8" key="1">
    <citation type="journal article" date="2018" name="Sci. Rep.">
        <title>Rhizobium tumorigenes sp. nov., a novel plant tumorigenic bacterium isolated from cane gall tumors on thornless blackberry.</title>
        <authorList>
            <person name="Kuzmanovi N."/>
            <person name="Smalla K."/>
            <person name="Gronow S."/>
            <person name="PuBawska J."/>
        </authorList>
    </citation>
    <scope>NUCLEOTIDE SEQUENCE [LARGE SCALE GENOMIC DNA]</scope>
    <source>
        <strain evidence="7 8">1078</strain>
    </source>
</reference>
<dbReference type="Proteomes" id="UP000249499">
    <property type="component" value="Chromosome"/>
</dbReference>
<dbReference type="Pfam" id="PF06629">
    <property type="entry name" value="MipA"/>
    <property type="match status" value="1"/>
</dbReference>
<evidence type="ECO:0000256" key="1">
    <source>
        <dbReference type="ARBA" id="ARBA00004442"/>
    </source>
</evidence>
<reference evidence="8" key="2">
    <citation type="journal article" date="2023" name="MicrobiologyOpen">
        <title>Genomics of the tumorigenes clade of the family Rhizobiaceae and description of Rhizobium rhododendri sp. nov.</title>
        <authorList>
            <person name="Kuzmanovic N."/>
            <person name="diCenzo G.C."/>
            <person name="Bunk B."/>
            <person name="Sproeer C."/>
            <person name="Fruehling A."/>
            <person name="Neumann-Schaal M."/>
            <person name="Overmann J."/>
            <person name="Smalla K."/>
        </authorList>
    </citation>
    <scope>NUCLEOTIDE SEQUENCE [LARGE SCALE GENOMIC DNA]</scope>
    <source>
        <strain evidence="8">1078</strain>
    </source>
</reference>
<evidence type="ECO:0000256" key="6">
    <source>
        <dbReference type="SAM" id="SignalP"/>
    </source>
</evidence>
<sequence length="269" mass="28664">MAKTSRLLISFGFFATMAGAATAGDGRAWWSGDWYVSVGAAGFVGPKFEGAKHNKLQFSPLISLGKQGPAPRFSSRNDNPAFALLDTGTFRAGIVGKFVPSRDSSDGRELRGLKDVKWGAEAGGFVEVYPTDWIRARAEVRQGIRAHNGIVADVAVDAFTDIAPDLRLSGGPRATFATANYFDTYYGVDGKESAASGLDRYNPGGGLKSVGVGGALTWQATKNLSTSSFVEYQRLKGPAADSSLVRERGDKNQLVIGLSATYRFGFTLN</sequence>
<organism evidence="7 8">
    <name type="scientific">Rhizobium tumorigenes</name>
    <dbReference type="NCBI Taxonomy" id="2041385"/>
    <lineage>
        <taxon>Bacteria</taxon>
        <taxon>Pseudomonadati</taxon>
        <taxon>Pseudomonadota</taxon>
        <taxon>Alphaproteobacteria</taxon>
        <taxon>Hyphomicrobiales</taxon>
        <taxon>Rhizobiaceae</taxon>
        <taxon>Rhizobium/Agrobacterium group</taxon>
        <taxon>Rhizobium</taxon>
    </lineage>
</organism>
<evidence type="ECO:0000313" key="8">
    <source>
        <dbReference type="Proteomes" id="UP000249499"/>
    </source>
</evidence>